<accession>A0A1G7E815</accession>
<dbReference type="AlphaFoldDB" id="A0A1G7E815"/>
<dbReference type="EMBL" id="LT629688">
    <property type="protein sequence ID" value="SDE59807.1"/>
    <property type="molecule type" value="Genomic_DNA"/>
</dbReference>
<keyword evidence="2" id="KW-1185">Reference proteome</keyword>
<gene>
    <name evidence="1" type="ORF">SAMN04489747_3855</name>
</gene>
<evidence type="ECO:0000313" key="1">
    <source>
        <dbReference type="EMBL" id="SDE59807.1"/>
    </source>
</evidence>
<reference evidence="1 2" key="1">
    <citation type="submission" date="2016-10" db="EMBL/GenBank/DDBJ databases">
        <authorList>
            <person name="de Groot N.N."/>
        </authorList>
    </citation>
    <scope>NUCLEOTIDE SEQUENCE [LARGE SCALE GENOMIC DNA]</scope>
    <source>
        <strain evidence="1 2">MON 2.2</strain>
    </source>
</reference>
<dbReference type="Proteomes" id="UP000198546">
    <property type="component" value="Chromosome i"/>
</dbReference>
<organism evidence="1 2">
    <name type="scientific">Auraticoccus monumenti</name>
    <dbReference type="NCBI Taxonomy" id="675864"/>
    <lineage>
        <taxon>Bacteria</taxon>
        <taxon>Bacillati</taxon>
        <taxon>Actinomycetota</taxon>
        <taxon>Actinomycetes</taxon>
        <taxon>Propionibacteriales</taxon>
        <taxon>Propionibacteriaceae</taxon>
        <taxon>Auraticoccus</taxon>
    </lineage>
</organism>
<dbReference type="STRING" id="675864.SAMN04489747_3855"/>
<evidence type="ECO:0000313" key="2">
    <source>
        <dbReference type="Proteomes" id="UP000198546"/>
    </source>
</evidence>
<name>A0A1G7E815_9ACTN</name>
<proteinExistence type="predicted"/>
<dbReference type="RefSeq" id="WP_090595739.1">
    <property type="nucleotide sequence ID" value="NZ_LT629688.1"/>
</dbReference>
<sequence length="60" mass="6550">MAQLVVNGTPVHLRDESVAEVKKRLGALRRGRSVTLELQDENGDVVWVLVPFGTAVVIIP</sequence>
<protein>
    <submittedName>
        <fullName evidence="1">Uncharacterized protein</fullName>
    </submittedName>
</protein>